<dbReference type="Pfam" id="PF13673">
    <property type="entry name" value="Acetyltransf_10"/>
    <property type="match status" value="1"/>
</dbReference>
<protein>
    <recommendedName>
        <fullName evidence="1">N-acetyltransferase domain-containing protein</fullName>
    </recommendedName>
</protein>
<organism evidence="2">
    <name type="scientific">bioreactor metagenome</name>
    <dbReference type="NCBI Taxonomy" id="1076179"/>
    <lineage>
        <taxon>unclassified sequences</taxon>
        <taxon>metagenomes</taxon>
        <taxon>ecological metagenomes</taxon>
    </lineage>
</organism>
<dbReference type="PANTHER" id="PTHR43233">
    <property type="entry name" value="FAMILY N-ACETYLTRANSFERASE, PUTATIVE (AFU_ORTHOLOGUE AFUA_6G03350)-RELATED"/>
    <property type="match status" value="1"/>
</dbReference>
<dbReference type="SUPFAM" id="SSF55729">
    <property type="entry name" value="Acyl-CoA N-acyltransferases (Nat)"/>
    <property type="match status" value="1"/>
</dbReference>
<comment type="caution">
    <text evidence="2">The sequence shown here is derived from an EMBL/GenBank/DDBJ whole genome shotgun (WGS) entry which is preliminary data.</text>
</comment>
<dbReference type="AlphaFoldDB" id="A0A645JR38"/>
<proteinExistence type="predicted"/>
<dbReference type="InterPro" id="IPR016181">
    <property type="entry name" value="Acyl_CoA_acyltransferase"/>
</dbReference>
<dbReference type="InterPro" id="IPR000182">
    <property type="entry name" value="GNAT_dom"/>
</dbReference>
<accession>A0A645JR38</accession>
<gene>
    <name evidence="2" type="ORF">SDC9_210416</name>
</gene>
<feature type="domain" description="N-acetyltransferase" evidence="1">
    <location>
        <begin position="2"/>
        <end position="135"/>
    </location>
</feature>
<evidence type="ECO:0000313" key="2">
    <source>
        <dbReference type="EMBL" id="MPN62664.1"/>
    </source>
</evidence>
<sequence>MEKYRIIEDQIPIEIYQKLRIESGLSGKTEEASQIGLKNSIYSVMISDKDKPIGMGRIIGDGGCFCQVVDICVLPAYQGKGIGKLIMKAISDFISKKLPASCYVSLIADGNASFLYEQFGFKDTMPASKGMYLKK</sequence>
<dbReference type="PROSITE" id="PS51186">
    <property type="entry name" value="GNAT"/>
    <property type="match status" value="1"/>
</dbReference>
<dbReference type="EMBL" id="VSSQ01141008">
    <property type="protein sequence ID" value="MPN62664.1"/>
    <property type="molecule type" value="Genomic_DNA"/>
</dbReference>
<evidence type="ECO:0000259" key="1">
    <source>
        <dbReference type="PROSITE" id="PS51186"/>
    </source>
</evidence>
<dbReference type="CDD" id="cd04301">
    <property type="entry name" value="NAT_SF"/>
    <property type="match status" value="1"/>
</dbReference>
<dbReference type="Gene3D" id="3.40.630.30">
    <property type="match status" value="1"/>
</dbReference>
<dbReference type="PANTHER" id="PTHR43233:SF1">
    <property type="entry name" value="FAMILY N-ACETYLTRANSFERASE, PUTATIVE (AFU_ORTHOLOGUE AFUA_6G03350)-RELATED"/>
    <property type="match status" value="1"/>
</dbReference>
<dbReference type="InterPro" id="IPR053144">
    <property type="entry name" value="Acetyltransferase_Butenolide"/>
</dbReference>
<reference evidence="2" key="1">
    <citation type="submission" date="2019-08" db="EMBL/GenBank/DDBJ databases">
        <authorList>
            <person name="Kucharzyk K."/>
            <person name="Murdoch R.W."/>
            <person name="Higgins S."/>
            <person name="Loffler F."/>
        </authorList>
    </citation>
    <scope>NUCLEOTIDE SEQUENCE</scope>
</reference>
<name>A0A645JR38_9ZZZZ</name>
<dbReference type="GO" id="GO:0016747">
    <property type="term" value="F:acyltransferase activity, transferring groups other than amino-acyl groups"/>
    <property type="evidence" value="ECO:0007669"/>
    <property type="project" value="InterPro"/>
</dbReference>